<gene>
    <name evidence="2" type="ORF">GXP67_32325</name>
</gene>
<sequence length="46" mass="5159">MSKQPVFDIFSTQPGMLPYRAMIRYTGFLTCCFSAIIITTAIIPTL</sequence>
<keyword evidence="1" id="KW-0812">Transmembrane</keyword>
<protein>
    <submittedName>
        <fullName evidence="2">Uncharacterized protein</fullName>
    </submittedName>
</protein>
<keyword evidence="1" id="KW-1133">Transmembrane helix</keyword>
<reference evidence="2 3" key="1">
    <citation type="submission" date="2020-01" db="EMBL/GenBank/DDBJ databases">
        <authorList>
            <person name="Kim M.K."/>
        </authorList>
    </citation>
    <scope>NUCLEOTIDE SEQUENCE [LARGE SCALE GENOMIC DNA]</scope>
    <source>
        <strain evidence="2 3">172606-1</strain>
    </source>
</reference>
<feature type="transmembrane region" description="Helical" evidence="1">
    <location>
        <begin position="21"/>
        <end position="43"/>
    </location>
</feature>
<evidence type="ECO:0000256" key="1">
    <source>
        <dbReference type="SAM" id="Phobius"/>
    </source>
</evidence>
<keyword evidence="3" id="KW-1185">Reference proteome</keyword>
<dbReference type="AlphaFoldDB" id="A0A6C0GSC2"/>
<dbReference type="Proteomes" id="UP000480178">
    <property type="component" value="Chromosome"/>
</dbReference>
<evidence type="ECO:0000313" key="2">
    <source>
        <dbReference type="EMBL" id="QHT71005.1"/>
    </source>
</evidence>
<evidence type="ECO:0000313" key="3">
    <source>
        <dbReference type="Proteomes" id="UP000480178"/>
    </source>
</evidence>
<dbReference type="RefSeq" id="WP_162446948.1">
    <property type="nucleotide sequence ID" value="NZ_CP048222.1"/>
</dbReference>
<name>A0A6C0GSC2_9BACT</name>
<dbReference type="KEGG" id="rhoz:GXP67_32325"/>
<proteinExistence type="predicted"/>
<keyword evidence="1" id="KW-0472">Membrane</keyword>
<dbReference type="EMBL" id="CP048222">
    <property type="protein sequence ID" value="QHT71005.1"/>
    <property type="molecule type" value="Genomic_DNA"/>
</dbReference>
<organism evidence="2 3">
    <name type="scientific">Rhodocytophaga rosea</name>
    <dbReference type="NCBI Taxonomy" id="2704465"/>
    <lineage>
        <taxon>Bacteria</taxon>
        <taxon>Pseudomonadati</taxon>
        <taxon>Bacteroidota</taxon>
        <taxon>Cytophagia</taxon>
        <taxon>Cytophagales</taxon>
        <taxon>Rhodocytophagaceae</taxon>
        <taxon>Rhodocytophaga</taxon>
    </lineage>
</organism>
<accession>A0A6C0GSC2</accession>